<sequence length="372" mass="43163">MYQVKLIILIQMQNIIINEGGSDHDEESLHETLVQRDSNRISRHVEKVHYQIEVDDVSFIDKLASLLAERGGLLYYDEQSKKYLFYLVISKKTQEMCLLHEQGCNLEDKIAYNSGQVQLKVTGMIHYQNVHNGKPNHISEIQQVPSVRDFLIADNQPFDNDAIRNQVKQNYQKIKNKFKAPFYFISTDISLESVDLAFSEIGKILKNANELSTPIFSDDNIGITVLNMFFIGVLSNTLLCFWLLMEAYNWDFKIYWQILIYIGFFIAIIVAEGLIIAALAKLNEKFDNIFTQIILYAFGILIGPTELGLLIWKLVTIIQNPPLAYSQYLWSLITFAIQIPVCFFIYWAVKSLEWDEEANARILQYKKFRLNQ</sequence>
<evidence type="ECO:0000313" key="3">
    <source>
        <dbReference type="Proteomes" id="UP000785679"/>
    </source>
</evidence>
<protein>
    <recommendedName>
        <fullName evidence="4">Transmembrane protein</fullName>
    </recommendedName>
</protein>
<keyword evidence="1" id="KW-0812">Transmembrane</keyword>
<feature type="transmembrane region" description="Helical" evidence="1">
    <location>
        <begin position="221"/>
        <end position="244"/>
    </location>
</feature>
<keyword evidence="1" id="KW-1133">Transmembrane helix</keyword>
<evidence type="ECO:0000256" key="1">
    <source>
        <dbReference type="SAM" id="Phobius"/>
    </source>
</evidence>
<proteinExistence type="predicted"/>
<dbReference type="AlphaFoldDB" id="A0A8J8NMH6"/>
<organism evidence="2 3">
    <name type="scientific">Halteria grandinella</name>
    <dbReference type="NCBI Taxonomy" id="5974"/>
    <lineage>
        <taxon>Eukaryota</taxon>
        <taxon>Sar</taxon>
        <taxon>Alveolata</taxon>
        <taxon>Ciliophora</taxon>
        <taxon>Intramacronucleata</taxon>
        <taxon>Spirotrichea</taxon>
        <taxon>Stichotrichia</taxon>
        <taxon>Sporadotrichida</taxon>
        <taxon>Halteriidae</taxon>
        <taxon>Halteria</taxon>
    </lineage>
</organism>
<evidence type="ECO:0008006" key="4">
    <source>
        <dbReference type="Google" id="ProtNLM"/>
    </source>
</evidence>
<dbReference type="EMBL" id="RRYP01011728">
    <property type="protein sequence ID" value="TNV77549.1"/>
    <property type="molecule type" value="Genomic_DNA"/>
</dbReference>
<reference evidence="2" key="1">
    <citation type="submission" date="2019-06" db="EMBL/GenBank/DDBJ databases">
        <authorList>
            <person name="Zheng W."/>
        </authorList>
    </citation>
    <scope>NUCLEOTIDE SEQUENCE</scope>
    <source>
        <strain evidence="2">QDHG01</strain>
    </source>
</reference>
<gene>
    <name evidence="2" type="ORF">FGO68_gene1743</name>
</gene>
<keyword evidence="1" id="KW-0472">Membrane</keyword>
<keyword evidence="3" id="KW-1185">Reference proteome</keyword>
<accession>A0A8J8NMH6</accession>
<name>A0A8J8NMH6_HALGN</name>
<feature type="transmembrane region" description="Helical" evidence="1">
    <location>
        <begin position="327"/>
        <end position="349"/>
    </location>
</feature>
<evidence type="ECO:0000313" key="2">
    <source>
        <dbReference type="EMBL" id="TNV77549.1"/>
    </source>
</evidence>
<feature type="transmembrane region" description="Helical" evidence="1">
    <location>
        <begin position="293"/>
        <end position="315"/>
    </location>
</feature>
<comment type="caution">
    <text evidence="2">The sequence shown here is derived from an EMBL/GenBank/DDBJ whole genome shotgun (WGS) entry which is preliminary data.</text>
</comment>
<dbReference type="Proteomes" id="UP000785679">
    <property type="component" value="Unassembled WGS sequence"/>
</dbReference>
<feature type="transmembrane region" description="Helical" evidence="1">
    <location>
        <begin position="256"/>
        <end position="281"/>
    </location>
</feature>